<evidence type="ECO:0000256" key="17">
    <source>
        <dbReference type="PIRSR" id="PIRSR637359-2"/>
    </source>
</evidence>
<evidence type="ECO:0000256" key="16">
    <source>
        <dbReference type="PIRSR" id="PIRSR637359-1"/>
    </source>
</evidence>
<evidence type="ECO:0000256" key="3">
    <source>
        <dbReference type="ARBA" id="ARBA00005093"/>
    </source>
</evidence>
<feature type="active site" description="For sulfotransferase activity" evidence="16">
    <location>
        <position position="655"/>
    </location>
</feature>
<evidence type="ECO:0000256" key="18">
    <source>
        <dbReference type="PIRSR" id="PIRSR637359-3"/>
    </source>
</evidence>
<dbReference type="InterPro" id="IPR021930">
    <property type="entry name" value="Heparan_SO4_deacetylase_dom"/>
</dbReference>
<evidence type="ECO:0000256" key="4">
    <source>
        <dbReference type="ARBA" id="ARBA00010420"/>
    </source>
</evidence>
<keyword evidence="14" id="KW-0325">Glycoprotein</keyword>
<dbReference type="PANTHER" id="PTHR10605">
    <property type="entry name" value="HEPARAN SULFATE SULFOTRANSFERASE"/>
    <property type="match status" value="1"/>
</dbReference>
<dbReference type="PANTHER" id="PTHR10605:SF56">
    <property type="entry name" value="BIFUNCTIONAL HEPARAN SULFATE N-DEACETYLASE_N-SULFOTRANSFERASE"/>
    <property type="match status" value="1"/>
</dbReference>
<evidence type="ECO:0000256" key="15">
    <source>
        <dbReference type="ARBA" id="ARBA00023268"/>
    </source>
</evidence>
<dbReference type="InterPro" id="IPR027417">
    <property type="entry name" value="P-loop_NTPase"/>
</dbReference>
<dbReference type="EC" id="2.8.2.8" evidence="5"/>
<feature type="transmembrane region" description="Helical" evidence="19">
    <location>
        <begin position="35"/>
        <end position="60"/>
    </location>
</feature>
<dbReference type="Gene3D" id="3.40.50.300">
    <property type="entry name" value="P-loop containing nucleotide triphosphate hydrolases"/>
    <property type="match status" value="1"/>
</dbReference>
<evidence type="ECO:0000256" key="12">
    <source>
        <dbReference type="ARBA" id="ARBA00023136"/>
    </source>
</evidence>
<dbReference type="GO" id="GO:0000139">
    <property type="term" value="C:Golgi membrane"/>
    <property type="evidence" value="ECO:0007669"/>
    <property type="project" value="UniProtKB-SubCell"/>
</dbReference>
<proteinExistence type="inferred from homology"/>
<sequence length="913" mass="105383">MLSMTRVTIRQVAVWVLTLLGRVCSMKRCSLFKIVTILFSMGLTWVTLLLINASGVALGIRSKMNSDLMAARAARDVGDLAANEQPLVDDYLVQDNPLGFYFNEKLHGNIPIGAPFQAAPKLDHQIPLKKVLVFVGDLGSPQVIVLGQFFAHQRIEYRTTLVTGDVPTLVLSDLNVPRYVLLVFDDYASYLRLDARRRSLLDDYCKKYKVGILALTQSKRSSETEVSVEFKLKLQHGLKLKKFKLNTEVDFWRVAKRDMVWLEDLPSSDWTIFSVKHSTYRPVAFSTVDPTWRGSGTNVSKQEFGCVVALHDRGLLDGVERVILGLDLSFWLNAIIAMDAMTYLTNGRLGLPLDRLLQIDIDDMFVGHTGIRTHARDAEEMVASQNRIRHYIPNFSYFLGFSGGWFLAGTPLEQSGDRRLVELAEHFQWFNHMYRHEQPHTQNGSIFKLSLDNNTIFAEKHKIRVVKDYMVTPHHSGVYPALEMVYDEWIKRGVVCSSTEEYPSITPQWGRRGFIHRGIMVVPRQTCRLYTKTVNFEDYPGGKEQLDYSIRGGFLFNLFLSTPVMIFMTHMSNYANDRLAMYAFEKVIEFVLTWTNLRLLSPPPAEIARRYFSMYPQEINPVWTNPCDSEKHREIWPEEKSCRRLPKLIIVGPQKTGTTALLRFLEAHPSLKSSKQDPVYFEEIQFFIGKNYLNGLEWYQEHFPEPNDPRTILFEKSANYFDNELAPKRIYALLPRAKIVIIVSEPARRAYSWYHHMRSHDDPVVMNYTFFEVVSAPETAPRFLRDARNRCLKPGMYAVHLARWLQFFPQQQILLIDGDQLSKDPITVLNNLQIFAGVQPFIDYSGKLEYQEEKGFYCLTETGCLSSNKGRKYPPMDVESSRYLDKFFKDHNTNLRTLLSDINYPYPLWLAQT</sequence>
<evidence type="ECO:0000256" key="5">
    <source>
        <dbReference type="ARBA" id="ARBA00012979"/>
    </source>
</evidence>
<dbReference type="AlphaFoldDB" id="A0AAV2HUN9"/>
<evidence type="ECO:0000256" key="14">
    <source>
        <dbReference type="ARBA" id="ARBA00023180"/>
    </source>
</evidence>
<keyword evidence="11" id="KW-0333">Golgi apparatus</keyword>
<dbReference type="GO" id="GO:0019213">
    <property type="term" value="F:deacetylase activity"/>
    <property type="evidence" value="ECO:0007669"/>
    <property type="project" value="TreeGrafter"/>
</dbReference>
<dbReference type="SUPFAM" id="SSF52540">
    <property type="entry name" value="P-loop containing nucleoside triphosphate hydrolases"/>
    <property type="match status" value="1"/>
</dbReference>
<keyword evidence="8" id="KW-0378">Hydrolase</keyword>
<comment type="caution">
    <text evidence="23">The sequence shown here is derived from an EMBL/GenBank/DDBJ whole genome shotgun (WGS) entry which is preliminary data.</text>
</comment>
<protein>
    <recommendedName>
        <fullName evidence="5">[heparan sulfate]-glucosamine N-sulfotransferase</fullName>
        <ecNumber evidence="5">2.8.2.8</ecNumber>
    </recommendedName>
</protein>
<keyword evidence="9" id="KW-0735">Signal-anchor</keyword>
<comment type="subcellular location">
    <subcellularLocation>
        <location evidence="1">Golgi apparatus membrane</location>
        <topology evidence="1">Single-pass type II membrane protein</topology>
    </subcellularLocation>
</comment>
<dbReference type="Proteomes" id="UP001497497">
    <property type="component" value="Unassembled WGS sequence"/>
</dbReference>
<evidence type="ECO:0000256" key="19">
    <source>
        <dbReference type="SAM" id="Phobius"/>
    </source>
</evidence>
<evidence type="ECO:0000259" key="21">
    <source>
        <dbReference type="Pfam" id="PF12062"/>
    </source>
</evidence>
<keyword evidence="12 19" id="KW-0472">Membrane</keyword>
<comment type="similarity">
    <text evidence="4">Belongs to the sulfotransferase 1 family. NDST subfamily.</text>
</comment>
<keyword evidence="15" id="KW-0511">Multifunctional enzyme</keyword>
<organism evidence="23 24">
    <name type="scientific">Lymnaea stagnalis</name>
    <name type="common">Great pond snail</name>
    <name type="synonym">Helix stagnalis</name>
    <dbReference type="NCBI Taxonomy" id="6523"/>
    <lineage>
        <taxon>Eukaryota</taxon>
        <taxon>Metazoa</taxon>
        <taxon>Spiralia</taxon>
        <taxon>Lophotrochozoa</taxon>
        <taxon>Mollusca</taxon>
        <taxon>Gastropoda</taxon>
        <taxon>Heterobranchia</taxon>
        <taxon>Euthyneura</taxon>
        <taxon>Panpulmonata</taxon>
        <taxon>Hygrophila</taxon>
        <taxon>Lymnaeoidea</taxon>
        <taxon>Lymnaeidae</taxon>
        <taxon>Lymnaea</taxon>
    </lineage>
</organism>
<accession>A0AAV2HUN9</accession>
<keyword evidence="13 18" id="KW-1015">Disulfide bond</keyword>
<dbReference type="GO" id="GO:0016787">
    <property type="term" value="F:hydrolase activity"/>
    <property type="evidence" value="ECO:0007669"/>
    <property type="project" value="UniProtKB-KW"/>
</dbReference>
<keyword evidence="7 19" id="KW-0812">Transmembrane</keyword>
<feature type="domain" description="Sulfotransferase" evidence="20">
    <location>
        <begin position="646"/>
        <end position="891"/>
    </location>
</feature>
<dbReference type="Pfam" id="PF00685">
    <property type="entry name" value="Sulfotransfer_1"/>
    <property type="match status" value="1"/>
</dbReference>
<keyword evidence="6" id="KW-0808">Transferase</keyword>
<feature type="disulfide bond" evidence="18">
    <location>
        <begin position="858"/>
        <end position="864"/>
    </location>
</feature>
<feature type="binding site" evidence="17">
    <location>
        <position position="752"/>
    </location>
    <ligand>
        <name>3'-phosphoadenylyl sulfate</name>
        <dbReference type="ChEBI" id="CHEBI:58339"/>
    </ligand>
</feature>
<evidence type="ECO:0000313" key="23">
    <source>
        <dbReference type="EMBL" id="CAL1537160.1"/>
    </source>
</evidence>
<evidence type="ECO:0000256" key="9">
    <source>
        <dbReference type="ARBA" id="ARBA00022968"/>
    </source>
</evidence>
<evidence type="ECO:0000259" key="22">
    <source>
        <dbReference type="Pfam" id="PF25119"/>
    </source>
</evidence>
<dbReference type="EMBL" id="CAXITT010000251">
    <property type="protein sequence ID" value="CAL1537160.1"/>
    <property type="molecule type" value="Genomic_DNA"/>
</dbReference>
<dbReference type="Pfam" id="PF25119">
    <property type="entry name" value="HSNSD_N"/>
    <property type="match status" value="1"/>
</dbReference>
<evidence type="ECO:0000256" key="11">
    <source>
        <dbReference type="ARBA" id="ARBA00023034"/>
    </source>
</evidence>
<evidence type="ECO:0000256" key="1">
    <source>
        <dbReference type="ARBA" id="ARBA00004323"/>
    </source>
</evidence>
<dbReference type="GO" id="GO:0015016">
    <property type="term" value="F:heparan sulfate N-sulfotransferase activity"/>
    <property type="evidence" value="ECO:0007669"/>
    <property type="project" value="UniProtKB-EC"/>
</dbReference>
<dbReference type="InterPro" id="IPR056793">
    <property type="entry name" value="HSNSD_N"/>
</dbReference>
<feature type="binding site" evidence="17">
    <location>
        <position position="857"/>
    </location>
    <ligand>
        <name>3'-phosphoadenylyl sulfate</name>
        <dbReference type="ChEBI" id="CHEBI:58339"/>
    </ligand>
</feature>
<evidence type="ECO:0000256" key="13">
    <source>
        <dbReference type="ARBA" id="ARBA00023157"/>
    </source>
</evidence>
<dbReference type="Pfam" id="PF12062">
    <property type="entry name" value="HSNSD-CE"/>
    <property type="match status" value="1"/>
</dbReference>
<gene>
    <name evidence="23" type="ORF">GSLYS_00011073001</name>
</gene>
<evidence type="ECO:0000259" key="20">
    <source>
        <dbReference type="Pfam" id="PF00685"/>
    </source>
</evidence>
<dbReference type="InterPro" id="IPR000863">
    <property type="entry name" value="Sulfotransferase_dom"/>
</dbReference>
<dbReference type="InterPro" id="IPR037359">
    <property type="entry name" value="NST/OST"/>
</dbReference>
<keyword evidence="10 19" id="KW-1133">Transmembrane helix</keyword>
<evidence type="ECO:0000256" key="7">
    <source>
        <dbReference type="ARBA" id="ARBA00022692"/>
    </source>
</evidence>
<reference evidence="23 24" key="1">
    <citation type="submission" date="2024-04" db="EMBL/GenBank/DDBJ databases">
        <authorList>
            <consortium name="Genoscope - CEA"/>
            <person name="William W."/>
        </authorList>
    </citation>
    <scope>NUCLEOTIDE SEQUENCE [LARGE SCALE GENOMIC DNA]</scope>
</reference>
<evidence type="ECO:0000256" key="2">
    <source>
        <dbReference type="ARBA" id="ARBA00004841"/>
    </source>
</evidence>
<comment type="pathway">
    <text evidence="3">Glycan metabolism; heparan sulfate biosynthesis.</text>
</comment>
<keyword evidence="24" id="KW-1185">Reference proteome</keyword>
<feature type="binding site" evidence="17">
    <location>
        <begin position="869"/>
        <end position="873"/>
    </location>
    <ligand>
        <name>3'-phosphoadenylyl sulfate</name>
        <dbReference type="ChEBI" id="CHEBI:58339"/>
    </ligand>
</feature>
<evidence type="ECO:0000256" key="6">
    <source>
        <dbReference type="ARBA" id="ARBA00022679"/>
    </source>
</evidence>
<comment type="pathway">
    <text evidence="2">Glycan metabolism; heparin biosynthesis.</text>
</comment>
<evidence type="ECO:0000256" key="8">
    <source>
        <dbReference type="ARBA" id="ARBA00022801"/>
    </source>
</evidence>
<evidence type="ECO:0000313" key="24">
    <source>
        <dbReference type="Proteomes" id="UP001497497"/>
    </source>
</evidence>
<name>A0AAV2HUN9_LYMST</name>
<feature type="domain" description="Heparan sulphate-N-deacetylase deacetylase" evidence="21">
    <location>
        <begin position="354"/>
        <end position="556"/>
    </location>
</feature>
<feature type="domain" description="Heparan sulfate-N-deacetylase N-terminal" evidence="22">
    <location>
        <begin position="129"/>
        <end position="344"/>
    </location>
</feature>
<evidence type="ECO:0000256" key="10">
    <source>
        <dbReference type="ARBA" id="ARBA00022989"/>
    </source>
</evidence>